<protein>
    <submittedName>
        <fullName evidence="1">Uncharacterized protein</fullName>
    </submittedName>
</protein>
<comment type="caution">
    <text evidence="1">The sequence shown here is derived from an EMBL/GenBank/DDBJ whole genome shotgun (WGS) entry which is preliminary data.</text>
</comment>
<sequence length="85" mass="9097">MVIAGLAQLGVVEHAVVATPIIVSNHPNVIISQAVVWFVQAPVADQVARQHRNRIRSRRLGNNGCRPNGACCGARVVRDDAVNGH</sequence>
<dbReference type="AlphaFoldDB" id="A0A645IV09"/>
<name>A0A645IV09_9ZZZZ</name>
<dbReference type="EMBL" id="VSSQ01123734">
    <property type="protein sequence ID" value="MPN54977.1"/>
    <property type="molecule type" value="Genomic_DNA"/>
</dbReference>
<evidence type="ECO:0000313" key="1">
    <source>
        <dbReference type="EMBL" id="MPN54977.1"/>
    </source>
</evidence>
<proteinExistence type="predicted"/>
<gene>
    <name evidence="1" type="ORF">SDC9_202656</name>
</gene>
<organism evidence="1">
    <name type="scientific">bioreactor metagenome</name>
    <dbReference type="NCBI Taxonomy" id="1076179"/>
    <lineage>
        <taxon>unclassified sequences</taxon>
        <taxon>metagenomes</taxon>
        <taxon>ecological metagenomes</taxon>
    </lineage>
</organism>
<accession>A0A645IV09</accession>
<reference evidence="1" key="1">
    <citation type="submission" date="2019-08" db="EMBL/GenBank/DDBJ databases">
        <authorList>
            <person name="Kucharzyk K."/>
            <person name="Murdoch R.W."/>
            <person name="Higgins S."/>
            <person name="Loffler F."/>
        </authorList>
    </citation>
    <scope>NUCLEOTIDE SEQUENCE</scope>
</reference>